<dbReference type="RefSeq" id="WP_106891031.1">
    <property type="nucleotide sequence ID" value="NZ_CP027860.1"/>
</dbReference>
<dbReference type="KEGG" id="xba:C7S18_07830"/>
<dbReference type="InterPro" id="IPR046119">
    <property type="entry name" value="DUF6116"/>
</dbReference>
<protein>
    <submittedName>
        <fullName evidence="3">Uncharacterized protein</fullName>
    </submittedName>
</protein>
<proteinExistence type="predicted"/>
<reference evidence="3 4" key="1">
    <citation type="submission" date="2018-03" db="EMBL/GenBank/DDBJ databases">
        <title>Ahniella affigens gen. nov., sp. nov., a gammaproteobacterium isolated from sandy soil near a stream.</title>
        <authorList>
            <person name="Ko Y."/>
            <person name="Kim J.-H."/>
        </authorList>
    </citation>
    <scope>NUCLEOTIDE SEQUENCE [LARGE SCALE GENOMIC DNA]</scope>
    <source>
        <strain evidence="3 4">D13</strain>
    </source>
</reference>
<evidence type="ECO:0000256" key="1">
    <source>
        <dbReference type="SAM" id="MobiDB-lite"/>
    </source>
</evidence>
<reference evidence="3 4" key="2">
    <citation type="submission" date="2018-03" db="EMBL/GenBank/DDBJ databases">
        <authorList>
            <person name="Keele B.F."/>
        </authorList>
    </citation>
    <scope>NUCLEOTIDE SEQUENCE [LARGE SCALE GENOMIC DNA]</scope>
    <source>
        <strain evidence="3 4">D13</strain>
    </source>
</reference>
<dbReference type="Proteomes" id="UP000241074">
    <property type="component" value="Chromosome"/>
</dbReference>
<keyword evidence="2" id="KW-0812">Transmembrane</keyword>
<dbReference type="AlphaFoldDB" id="A0A2P1PQI1"/>
<dbReference type="EMBL" id="CP027860">
    <property type="protein sequence ID" value="AVP97106.1"/>
    <property type="molecule type" value="Genomic_DNA"/>
</dbReference>
<sequence>MSNPIVTQAVSRLKYPWLLALTMIALIVDVLIPDFVPFIDELTLAAMTALFAMWRERRPVPMKTVASTSQAGPKAIGQDGTPPKLP</sequence>
<dbReference type="OrthoDB" id="5741597at2"/>
<keyword evidence="2" id="KW-1133">Transmembrane helix</keyword>
<evidence type="ECO:0000256" key="2">
    <source>
        <dbReference type="SAM" id="Phobius"/>
    </source>
</evidence>
<organism evidence="3 4">
    <name type="scientific">Ahniella affigens</name>
    <dbReference type="NCBI Taxonomy" id="2021234"/>
    <lineage>
        <taxon>Bacteria</taxon>
        <taxon>Pseudomonadati</taxon>
        <taxon>Pseudomonadota</taxon>
        <taxon>Gammaproteobacteria</taxon>
        <taxon>Lysobacterales</taxon>
        <taxon>Rhodanobacteraceae</taxon>
        <taxon>Ahniella</taxon>
    </lineage>
</organism>
<feature type="transmembrane region" description="Helical" evidence="2">
    <location>
        <begin position="38"/>
        <end position="54"/>
    </location>
</feature>
<feature type="region of interest" description="Disordered" evidence="1">
    <location>
        <begin position="63"/>
        <end position="86"/>
    </location>
</feature>
<accession>A0A2P1PQI1</accession>
<evidence type="ECO:0000313" key="3">
    <source>
        <dbReference type="EMBL" id="AVP97106.1"/>
    </source>
</evidence>
<dbReference type="Pfam" id="PF19611">
    <property type="entry name" value="DUF6116"/>
    <property type="match status" value="1"/>
</dbReference>
<keyword evidence="2" id="KW-0472">Membrane</keyword>
<name>A0A2P1PQI1_9GAMM</name>
<gene>
    <name evidence="3" type="ORF">C7S18_07830</name>
</gene>
<feature type="transmembrane region" description="Helical" evidence="2">
    <location>
        <begin position="15"/>
        <end position="32"/>
    </location>
</feature>
<evidence type="ECO:0000313" key="4">
    <source>
        <dbReference type="Proteomes" id="UP000241074"/>
    </source>
</evidence>
<keyword evidence="4" id="KW-1185">Reference proteome</keyword>